<comment type="caution">
    <text evidence="3">The sequence shown here is derived from an EMBL/GenBank/DDBJ whole genome shotgun (WGS) entry which is preliminary data.</text>
</comment>
<dbReference type="PANTHER" id="PTHR21240:SF28">
    <property type="entry name" value="ISO-OROTATE DECARBOXYLASE (EUROFUNG)"/>
    <property type="match status" value="1"/>
</dbReference>
<dbReference type="InterPro" id="IPR006680">
    <property type="entry name" value="Amidohydro-rel"/>
</dbReference>
<evidence type="ECO:0000313" key="3">
    <source>
        <dbReference type="EMBL" id="MFD1517692.1"/>
    </source>
</evidence>
<dbReference type="Gene3D" id="3.20.20.140">
    <property type="entry name" value="Metal-dependent hydrolases"/>
    <property type="match status" value="1"/>
</dbReference>
<dbReference type="RefSeq" id="WP_344721372.1">
    <property type="nucleotide sequence ID" value="NZ_BAAAUS010000007.1"/>
</dbReference>
<protein>
    <submittedName>
        <fullName evidence="3">Amidohydrolase family protein</fullName>
    </submittedName>
</protein>
<evidence type="ECO:0000259" key="2">
    <source>
        <dbReference type="Pfam" id="PF04909"/>
    </source>
</evidence>
<dbReference type="InterPro" id="IPR032466">
    <property type="entry name" value="Metal_Hydrolase"/>
</dbReference>
<dbReference type="Proteomes" id="UP001597114">
    <property type="component" value="Unassembled WGS sequence"/>
</dbReference>
<reference evidence="4" key="1">
    <citation type="journal article" date="2019" name="Int. J. Syst. Evol. Microbiol.">
        <title>The Global Catalogue of Microorganisms (GCM) 10K type strain sequencing project: providing services to taxonomists for standard genome sequencing and annotation.</title>
        <authorList>
            <consortium name="The Broad Institute Genomics Platform"/>
            <consortium name="The Broad Institute Genome Sequencing Center for Infectious Disease"/>
            <person name="Wu L."/>
            <person name="Ma J."/>
        </authorList>
    </citation>
    <scope>NUCLEOTIDE SEQUENCE [LARGE SCALE GENOMIC DNA]</scope>
    <source>
        <strain evidence="4">CCM 7043</strain>
    </source>
</reference>
<accession>A0ABW4ERM1</accession>
<evidence type="ECO:0000256" key="1">
    <source>
        <dbReference type="ARBA" id="ARBA00023239"/>
    </source>
</evidence>
<dbReference type="EMBL" id="JBHUCO010000009">
    <property type="protein sequence ID" value="MFD1517692.1"/>
    <property type="molecule type" value="Genomic_DNA"/>
</dbReference>
<proteinExistence type="predicted"/>
<name>A0ABW4ERM1_9PSEU</name>
<dbReference type="SUPFAM" id="SSF51556">
    <property type="entry name" value="Metallo-dependent hydrolases"/>
    <property type="match status" value="1"/>
</dbReference>
<keyword evidence="1" id="KW-0456">Lyase</keyword>
<sequence>MTTALLENTTRDEVWPGAVIDCDVHANVPSLQALFPYMSQHWIDWCTERGWRGTVGGQALAYPPNTARACRPEWRPSDRPPASDVSLLRRHILDPWRVDRAIVNCYYAVDSLRHPDWAAAMARAVNDWLIAEWLDKDPRLVASLVVPARDPAAMIEEIHRVGDHPGFVQVLLPVRNTGLWGQRVYHPVFRAMTEHDLVAGLHYGGISEEAPSSSGYPSYYVEEYAADWQSFTSQVTSLVSEGVFQVCPDLRVSVLEGGFMWLPVWGWRMNKEWKGLRREVPWVDKLPLDIIREHMRFSVAPTDAGPPEHIATVLKWLASDEILMFATDYPHSYDDDVTALLGAAAPAMRPKLMAENAREWYRL</sequence>
<gene>
    <name evidence="3" type="ORF">ACFSJD_09350</name>
</gene>
<dbReference type="InterPro" id="IPR032465">
    <property type="entry name" value="ACMSD"/>
</dbReference>
<feature type="domain" description="Amidohydrolase-related" evidence="2">
    <location>
        <begin position="20"/>
        <end position="363"/>
    </location>
</feature>
<organism evidence="3 4">
    <name type="scientific">Pseudonocardia yunnanensis</name>
    <dbReference type="NCBI Taxonomy" id="58107"/>
    <lineage>
        <taxon>Bacteria</taxon>
        <taxon>Bacillati</taxon>
        <taxon>Actinomycetota</taxon>
        <taxon>Actinomycetes</taxon>
        <taxon>Pseudonocardiales</taxon>
        <taxon>Pseudonocardiaceae</taxon>
        <taxon>Pseudonocardia</taxon>
    </lineage>
</organism>
<evidence type="ECO:0000313" key="4">
    <source>
        <dbReference type="Proteomes" id="UP001597114"/>
    </source>
</evidence>
<dbReference type="Pfam" id="PF04909">
    <property type="entry name" value="Amidohydro_2"/>
    <property type="match status" value="1"/>
</dbReference>
<keyword evidence="4" id="KW-1185">Reference proteome</keyword>
<dbReference type="PANTHER" id="PTHR21240">
    <property type="entry name" value="2-AMINO-3-CARBOXYLMUCONATE-6-SEMIALDEHYDE DECARBOXYLASE"/>
    <property type="match status" value="1"/>
</dbReference>